<dbReference type="Proteomes" id="UP001370490">
    <property type="component" value="Unassembled WGS sequence"/>
</dbReference>
<dbReference type="GO" id="GO:0006284">
    <property type="term" value="P:base-excision repair"/>
    <property type="evidence" value="ECO:0007669"/>
    <property type="project" value="InterPro"/>
</dbReference>
<evidence type="ECO:0000313" key="4">
    <source>
        <dbReference type="Proteomes" id="UP001370490"/>
    </source>
</evidence>
<evidence type="ECO:0000256" key="1">
    <source>
        <dbReference type="PIRSR" id="PIRSR605019-1"/>
    </source>
</evidence>
<feature type="region of interest" description="Disordered" evidence="2">
    <location>
        <begin position="55"/>
        <end position="94"/>
    </location>
</feature>
<reference evidence="3 4" key="1">
    <citation type="submission" date="2023-12" db="EMBL/GenBank/DDBJ databases">
        <title>A high-quality genome assembly for Dillenia turbinata (Dilleniales).</title>
        <authorList>
            <person name="Chanderbali A."/>
        </authorList>
    </citation>
    <scope>NUCLEOTIDE SEQUENCE [LARGE SCALE GENOMIC DNA]</scope>
    <source>
        <strain evidence="3">LSX21</strain>
        <tissue evidence="3">Leaf</tissue>
    </source>
</reference>
<organism evidence="3 4">
    <name type="scientific">Dillenia turbinata</name>
    <dbReference type="NCBI Taxonomy" id="194707"/>
    <lineage>
        <taxon>Eukaryota</taxon>
        <taxon>Viridiplantae</taxon>
        <taxon>Streptophyta</taxon>
        <taxon>Embryophyta</taxon>
        <taxon>Tracheophyta</taxon>
        <taxon>Spermatophyta</taxon>
        <taxon>Magnoliopsida</taxon>
        <taxon>eudicotyledons</taxon>
        <taxon>Gunneridae</taxon>
        <taxon>Pentapetalae</taxon>
        <taxon>Dilleniales</taxon>
        <taxon>Dilleniaceae</taxon>
        <taxon>Dillenia</taxon>
    </lineage>
</organism>
<feature type="binding site" evidence="1">
    <location>
        <position position="302"/>
    </location>
    <ligand>
        <name>Zn(2+)</name>
        <dbReference type="ChEBI" id="CHEBI:29105"/>
    </ligand>
</feature>
<dbReference type="PANTHER" id="PTHR31116">
    <property type="entry name" value="OS04G0501200 PROTEIN"/>
    <property type="match status" value="1"/>
</dbReference>
<dbReference type="InterPro" id="IPR011257">
    <property type="entry name" value="DNA_glycosylase"/>
</dbReference>
<proteinExistence type="predicted"/>
<dbReference type="GO" id="GO:0046872">
    <property type="term" value="F:metal ion binding"/>
    <property type="evidence" value="ECO:0007669"/>
    <property type="project" value="UniProtKB-KW"/>
</dbReference>
<feature type="region of interest" description="Disordered" evidence="2">
    <location>
        <begin position="1"/>
        <end position="34"/>
    </location>
</feature>
<keyword evidence="1" id="KW-0862">Zinc</keyword>
<feature type="binding site" evidence="1">
    <location>
        <position position="298"/>
    </location>
    <ligand>
        <name>Zn(2+)</name>
        <dbReference type="ChEBI" id="CHEBI:29105"/>
    </ligand>
</feature>
<dbReference type="SUPFAM" id="SSF48150">
    <property type="entry name" value="DNA-glycosylase"/>
    <property type="match status" value="1"/>
</dbReference>
<comment type="caution">
    <text evidence="3">The sequence shown here is derived from an EMBL/GenBank/DDBJ whole genome shotgun (WGS) entry which is preliminary data.</text>
</comment>
<feature type="binding site" evidence="1">
    <location>
        <position position="140"/>
    </location>
    <ligand>
        <name>Zn(2+)</name>
        <dbReference type="ChEBI" id="CHEBI:29105"/>
    </ligand>
</feature>
<protein>
    <submittedName>
        <fullName evidence="3">Methyladenine glycosylase</fullName>
    </submittedName>
</protein>
<dbReference type="AlphaFoldDB" id="A0AAN8VKH6"/>
<sequence>MSKPKADVRKHVLEKSRGLKEKDKTATTTTTTQTFLSKHLKKIYPLSFQRSNSSPSLFSISSSQNSLDSSHTDTTSPQKDQKATLPLPSPTRNMPLIPEKKEIVPVPNIIPQPSMESFHRSLKRCSWITKNSDKVYVQFHDERWGVPVYDDNQLFELLAMSGMLMDYNWTEILKKKEALREAFAGFDPNSVAKMGEREISEIGSNKTLMLAESRVRCIVENAKCILKIVREYSSFSNYLWEYMNHKPVINIYRYPRKVPLRTTKAEALSRDLLRCGFRLVGPVIVHSFMQASGMTNDHLVDCFRFRECVSLAERPWRHV</sequence>
<feature type="compositionally biased region" description="Basic and acidic residues" evidence="2">
    <location>
        <begin position="1"/>
        <end position="25"/>
    </location>
</feature>
<evidence type="ECO:0000256" key="2">
    <source>
        <dbReference type="SAM" id="MobiDB-lite"/>
    </source>
</evidence>
<name>A0AAN8VKH6_9MAGN</name>
<evidence type="ECO:0000313" key="3">
    <source>
        <dbReference type="EMBL" id="KAK6931391.1"/>
    </source>
</evidence>
<feature type="binding site" evidence="1">
    <location>
        <position position="125"/>
    </location>
    <ligand>
        <name>Zn(2+)</name>
        <dbReference type="ChEBI" id="CHEBI:29105"/>
    </ligand>
</feature>
<feature type="compositionally biased region" description="Low complexity" evidence="2">
    <location>
        <begin position="55"/>
        <end position="69"/>
    </location>
</feature>
<dbReference type="GO" id="GO:0008725">
    <property type="term" value="F:DNA-3-methyladenine glycosylase activity"/>
    <property type="evidence" value="ECO:0007669"/>
    <property type="project" value="InterPro"/>
</dbReference>
<dbReference type="Gene3D" id="1.10.340.30">
    <property type="entry name" value="Hypothetical protein, domain 2"/>
    <property type="match status" value="1"/>
</dbReference>
<dbReference type="PANTHER" id="PTHR31116:SF29">
    <property type="entry name" value="DNA GLYCOSYLASE SUPERFAMILY PROTEIN"/>
    <property type="match status" value="1"/>
</dbReference>
<keyword evidence="1" id="KW-0479">Metal-binding</keyword>
<dbReference type="EMBL" id="JBAMMX010000011">
    <property type="protein sequence ID" value="KAK6931391.1"/>
    <property type="molecule type" value="Genomic_DNA"/>
</dbReference>
<gene>
    <name evidence="3" type="ORF">RJ641_003184</name>
</gene>
<dbReference type="Pfam" id="PF03352">
    <property type="entry name" value="Adenine_glyco"/>
    <property type="match status" value="1"/>
</dbReference>
<dbReference type="InterPro" id="IPR005019">
    <property type="entry name" value="Adenine_glyco"/>
</dbReference>
<accession>A0AAN8VKH6</accession>
<keyword evidence="4" id="KW-1185">Reference proteome</keyword>